<dbReference type="Proteomes" id="UP001055439">
    <property type="component" value="Chromosome 7"/>
</dbReference>
<keyword evidence="4" id="KW-1185">Reference proteome</keyword>
<gene>
    <name evidence="3" type="ORF">MUK42_25398</name>
</gene>
<organism evidence="3 4">
    <name type="scientific">Musa troglodytarum</name>
    <name type="common">fe'i banana</name>
    <dbReference type="NCBI Taxonomy" id="320322"/>
    <lineage>
        <taxon>Eukaryota</taxon>
        <taxon>Viridiplantae</taxon>
        <taxon>Streptophyta</taxon>
        <taxon>Embryophyta</taxon>
        <taxon>Tracheophyta</taxon>
        <taxon>Spermatophyta</taxon>
        <taxon>Magnoliopsida</taxon>
        <taxon>Liliopsida</taxon>
        <taxon>Zingiberales</taxon>
        <taxon>Musaceae</taxon>
        <taxon>Musa</taxon>
    </lineage>
</organism>
<evidence type="ECO:0000256" key="1">
    <source>
        <dbReference type="ARBA" id="ARBA00022737"/>
    </source>
</evidence>
<proteinExistence type="predicted"/>
<dbReference type="InterPro" id="IPR050693">
    <property type="entry name" value="Hsp70_NEF-Inhibitors"/>
</dbReference>
<dbReference type="OrthoDB" id="10250458at2759"/>
<evidence type="ECO:0000259" key="2">
    <source>
        <dbReference type="Pfam" id="PF08609"/>
    </source>
</evidence>
<dbReference type="AlphaFoldDB" id="A0A9E7KND0"/>
<dbReference type="GO" id="GO:0000774">
    <property type="term" value="F:adenyl-nucleotide exchange factor activity"/>
    <property type="evidence" value="ECO:0007669"/>
    <property type="project" value="TreeGrafter"/>
</dbReference>
<accession>A0A9E7KND0</accession>
<dbReference type="PANTHER" id="PTHR19316:SF18">
    <property type="entry name" value="HSP70-BINDING PROTEIN 1"/>
    <property type="match status" value="1"/>
</dbReference>
<dbReference type="EMBL" id="CP097509">
    <property type="protein sequence ID" value="URE21515.1"/>
    <property type="molecule type" value="Genomic_DNA"/>
</dbReference>
<dbReference type="GO" id="GO:0005783">
    <property type="term" value="C:endoplasmic reticulum"/>
    <property type="evidence" value="ECO:0007669"/>
    <property type="project" value="TreeGrafter"/>
</dbReference>
<sequence length="138" mass="15313">MAGNGLKWDGLLKWSLSHADGTRPARILSEEDRKWLVEAMQAPTSDVGKRMKEITLVMRITEDVPELQGIESADIVEMLDELGEHVESIDMTNERIKNPVSIAFNPLLTVIITVEKESLTVEHGEGEDDGDGGAFKLR</sequence>
<reference evidence="3" key="1">
    <citation type="submission" date="2022-05" db="EMBL/GenBank/DDBJ databases">
        <title>The Musa troglodytarum L. genome provides insights into the mechanism of non-climacteric behaviour and enrichment of carotenoids.</title>
        <authorList>
            <person name="Wang J."/>
        </authorList>
    </citation>
    <scope>NUCLEOTIDE SEQUENCE</scope>
    <source>
        <tissue evidence="3">Leaf</tissue>
    </source>
</reference>
<dbReference type="Pfam" id="PF08609">
    <property type="entry name" value="Fes1"/>
    <property type="match status" value="1"/>
</dbReference>
<protein>
    <recommendedName>
        <fullName evidence="2">Nucleotide exchange factor Fes1 domain-containing protein</fullName>
    </recommendedName>
</protein>
<keyword evidence="1" id="KW-0677">Repeat</keyword>
<dbReference type="InterPro" id="IPR013918">
    <property type="entry name" value="Nucleotide_exch_fac_Fes1"/>
</dbReference>
<evidence type="ECO:0000313" key="4">
    <source>
        <dbReference type="Proteomes" id="UP001055439"/>
    </source>
</evidence>
<evidence type="ECO:0000313" key="3">
    <source>
        <dbReference type="EMBL" id="URE21515.1"/>
    </source>
</evidence>
<name>A0A9E7KND0_9LILI</name>
<feature type="domain" description="Nucleotide exchange factor Fes1" evidence="2">
    <location>
        <begin position="9"/>
        <end position="93"/>
    </location>
</feature>
<dbReference type="PANTHER" id="PTHR19316">
    <property type="entry name" value="PROTEIN FOLDING REGULATOR"/>
    <property type="match status" value="1"/>
</dbReference>